<protein>
    <submittedName>
        <fullName evidence="1">Uncharacterized protein</fullName>
    </submittedName>
</protein>
<reference evidence="1" key="2">
    <citation type="submission" date="2023-06" db="EMBL/GenBank/DDBJ databases">
        <authorList>
            <consortium name="Lawrence Berkeley National Laboratory"/>
            <person name="Haridas S."/>
            <person name="Hensen N."/>
            <person name="Bonometti L."/>
            <person name="Westerberg I."/>
            <person name="Brannstrom I.O."/>
            <person name="Guillou S."/>
            <person name="Cros-Aarteil S."/>
            <person name="Calhoun S."/>
            <person name="Kuo A."/>
            <person name="Mondo S."/>
            <person name="Pangilinan J."/>
            <person name="Riley R."/>
            <person name="Labutti K."/>
            <person name="Andreopoulos B."/>
            <person name="Lipzen A."/>
            <person name="Chen C."/>
            <person name="Yanf M."/>
            <person name="Daum C."/>
            <person name="Ng V."/>
            <person name="Clum A."/>
            <person name="Steindorff A."/>
            <person name="Ohm R."/>
            <person name="Martin F."/>
            <person name="Silar P."/>
            <person name="Natvig D."/>
            <person name="Lalanne C."/>
            <person name="Gautier V."/>
            <person name="Ament-Velasquez S.L."/>
            <person name="Kruys A."/>
            <person name="Hutchinson M.I."/>
            <person name="Powell A.J."/>
            <person name="Barry K."/>
            <person name="Miller A.N."/>
            <person name="Grigoriev I.V."/>
            <person name="Debuchy R."/>
            <person name="Gladieux P."/>
            <person name="Thoren M.H."/>
            <person name="Johannesson H."/>
        </authorList>
    </citation>
    <scope>NUCLEOTIDE SEQUENCE</scope>
    <source>
        <strain evidence="1">CBS 118394</strain>
    </source>
</reference>
<evidence type="ECO:0000313" key="1">
    <source>
        <dbReference type="EMBL" id="KAK3312737.1"/>
    </source>
</evidence>
<comment type="caution">
    <text evidence="1">The sequence shown here is derived from an EMBL/GenBank/DDBJ whole genome shotgun (WGS) entry which is preliminary data.</text>
</comment>
<sequence length="162" mass="17320">MLLLPGLLHKVPLMIEALGFLSFIIVKTPSLATNLWRDTYIHSQSQVPEQNKKRNLASQLLVPPNPPGRRLTTSHATPSILFLLIPGTAGAQRAVGSARGALRPCCADGAQALAILLARSDIDVLRTPEALGEGDAARRGGYAQDSEDGRRLHGIFVGWGAL</sequence>
<organism evidence="1 2">
    <name type="scientific">Apodospora peruviana</name>
    <dbReference type="NCBI Taxonomy" id="516989"/>
    <lineage>
        <taxon>Eukaryota</taxon>
        <taxon>Fungi</taxon>
        <taxon>Dikarya</taxon>
        <taxon>Ascomycota</taxon>
        <taxon>Pezizomycotina</taxon>
        <taxon>Sordariomycetes</taxon>
        <taxon>Sordariomycetidae</taxon>
        <taxon>Sordariales</taxon>
        <taxon>Lasiosphaeriaceae</taxon>
        <taxon>Apodospora</taxon>
    </lineage>
</organism>
<dbReference type="AlphaFoldDB" id="A0AAE0LYT9"/>
<gene>
    <name evidence="1" type="ORF">B0H66DRAFT_595262</name>
</gene>
<reference evidence="1" key="1">
    <citation type="journal article" date="2023" name="Mol. Phylogenet. Evol.">
        <title>Genome-scale phylogeny and comparative genomics of the fungal order Sordariales.</title>
        <authorList>
            <person name="Hensen N."/>
            <person name="Bonometti L."/>
            <person name="Westerberg I."/>
            <person name="Brannstrom I.O."/>
            <person name="Guillou S."/>
            <person name="Cros-Aarteil S."/>
            <person name="Calhoun S."/>
            <person name="Haridas S."/>
            <person name="Kuo A."/>
            <person name="Mondo S."/>
            <person name="Pangilinan J."/>
            <person name="Riley R."/>
            <person name="LaButti K."/>
            <person name="Andreopoulos B."/>
            <person name="Lipzen A."/>
            <person name="Chen C."/>
            <person name="Yan M."/>
            <person name="Daum C."/>
            <person name="Ng V."/>
            <person name="Clum A."/>
            <person name="Steindorff A."/>
            <person name="Ohm R.A."/>
            <person name="Martin F."/>
            <person name="Silar P."/>
            <person name="Natvig D.O."/>
            <person name="Lalanne C."/>
            <person name="Gautier V."/>
            <person name="Ament-Velasquez S.L."/>
            <person name="Kruys A."/>
            <person name="Hutchinson M.I."/>
            <person name="Powell A.J."/>
            <person name="Barry K."/>
            <person name="Miller A.N."/>
            <person name="Grigoriev I.V."/>
            <person name="Debuchy R."/>
            <person name="Gladieux P."/>
            <person name="Hiltunen Thoren M."/>
            <person name="Johannesson H."/>
        </authorList>
    </citation>
    <scope>NUCLEOTIDE SEQUENCE</scope>
    <source>
        <strain evidence="1">CBS 118394</strain>
    </source>
</reference>
<dbReference type="EMBL" id="JAUEDM010000008">
    <property type="protein sequence ID" value="KAK3312737.1"/>
    <property type="molecule type" value="Genomic_DNA"/>
</dbReference>
<dbReference type="Proteomes" id="UP001283341">
    <property type="component" value="Unassembled WGS sequence"/>
</dbReference>
<name>A0AAE0LYT9_9PEZI</name>
<accession>A0AAE0LYT9</accession>
<proteinExistence type="predicted"/>
<keyword evidence="2" id="KW-1185">Reference proteome</keyword>
<evidence type="ECO:0000313" key="2">
    <source>
        <dbReference type="Proteomes" id="UP001283341"/>
    </source>
</evidence>